<dbReference type="GO" id="GO:0004400">
    <property type="term" value="F:histidinol-phosphate transaminase activity"/>
    <property type="evidence" value="ECO:0007669"/>
    <property type="project" value="UniProtKB-UniRule"/>
</dbReference>
<feature type="modified residue" description="N6-(pyridoxal phosphate)lysine" evidence="9">
    <location>
        <position position="209"/>
    </location>
</feature>
<dbReference type="UniPathway" id="UPA00031">
    <property type="reaction ID" value="UER00012"/>
</dbReference>
<dbReference type="Gene3D" id="3.90.1150.10">
    <property type="entry name" value="Aspartate Aminotransferase, domain 1"/>
    <property type="match status" value="1"/>
</dbReference>
<evidence type="ECO:0000256" key="9">
    <source>
        <dbReference type="HAMAP-Rule" id="MF_01023"/>
    </source>
</evidence>
<dbReference type="InterPro" id="IPR004839">
    <property type="entry name" value="Aminotransferase_I/II_large"/>
</dbReference>
<evidence type="ECO:0000256" key="1">
    <source>
        <dbReference type="ARBA" id="ARBA00001933"/>
    </source>
</evidence>
<name>D7BBK6_ALLS1</name>
<comment type="subunit">
    <text evidence="3 9">Homodimer.</text>
</comment>
<dbReference type="CDD" id="cd00609">
    <property type="entry name" value="AAT_like"/>
    <property type="match status" value="1"/>
</dbReference>
<dbReference type="RefSeq" id="WP_013159008.1">
    <property type="nucleotide sequence ID" value="NC_014212.1"/>
</dbReference>
<reference evidence="11 12" key="1">
    <citation type="journal article" date="2010" name="Stand. Genomic Sci.">
        <title>Complete genome sequence of Meiothermus silvanus type strain (VI-R2).</title>
        <authorList>
            <person name="Sikorski J."/>
            <person name="Tindall B.J."/>
            <person name="Lowry S."/>
            <person name="Lucas S."/>
            <person name="Nolan M."/>
            <person name="Copeland A."/>
            <person name="Glavina Del Rio T."/>
            <person name="Tice H."/>
            <person name="Cheng J.F."/>
            <person name="Han C."/>
            <person name="Pitluck S."/>
            <person name="Liolios K."/>
            <person name="Ivanova N."/>
            <person name="Mavromatis K."/>
            <person name="Mikhailova N."/>
            <person name="Pati A."/>
            <person name="Goodwin L."/>
            <person name="Chen A."/>
            <person name="Palaniappan K."/>
            <person name="Land M."/>
            <person name="Hauser L."/>
            <person name="Chang Y.J."/>
            <person name="Jeffries C.D."/>
            <person name="Rohde M."/>
            <person name="Goker M."/>
            <person name="Woyke T."/>
            <person name="Bristow J."/>
            <person name="Eisen J.A."/>
            <person name="Markowitz V."/>
            <person name="Hugenholtz P."/>
            <person name="Kyrpides N.C."/>
            <person name="Klenk H.P."/>
            <person name="Lapidus A."/>
        </authorList>
    </citation>
    <scope>NUCLEOTIDE SEQUENCE [LARGE SCALE GENOMIC DNA]</scope>
    <source>
        <strain evidence="12">ATCC 700542 / DSM 9946 / VI-R2</strain>
    </source>
</reference>
<dbReference type="InterPro" id="IPR015421">
    <property type="entry name" value="PyrdxlP-dep_Trfase_major"/>
</dbReference>
<accession>D7BBK6</accession>
<evidence type="ECO:0000256" key="8">
    <source>
        <dbReference type="ARBA" id="ARBA00023102"/>
    </source>
</evidence>
<evidence type="ECO:0000256" key="4">
    <source>
        <dbReference type="ARBA" id="ARBA00022576"/>
    </source>
</evidence>
<keyword evidence="12" id="KW-1185">Reference proteome</keyword>
<feature type="domain" description="Aminotransferase class I/classII large" evidence="10">
    <location>
        <begin position="23"/>
        <end position="343"/>
    </location>
</feature>
<dbReference type="STRING" id="526227.Mesil_2619"/>
<dbReference type="InterPro" id="IPR001917">
    <property type="entry name" value="Aminotrans_II_pyridoxalP_BS"/>
</dbReference>
<evidence type="ECO:0000256" key="6">
    <source>
        <dbReference type="ARBA" id="ARBA00022679"/>
    </source>
</evidence>
<dbReference type="PANTHER" id="PTHR42885">
    <property type="entry name" value="HISTIDINOL-PHOSPHATE AMINOTRANSFERASE-RELATED"/>
    <property type="match status" value="1"/>
</dbReference>
<evidence type="ECO:0000256" key="2">
    <source>
        <dbReference type="ARBA" id="ARBA00007970"/>
    </source>
</evidence>
<dbReference type="NCBIfam" id="TIGR01141">
    <property type="entry name" value="hisC"/>
    <property type="match status" value="1"/>
</dbReference>
<dbReference type="eggNOG" id="COG0079">
    <property type="taxonomic scope" value="Bacteria"/>
</dbReference>
<dbReference type="PANTHER" id="PTHR42885:SF2">
    <property type="entry name" value="HISTIDINOL-PHOSPHATE AMINOTRANSFERASE"/>
    <property type="match status" value="1"/>
</dbReference>
<dbReference type="EC" id="2.6.1.9" evidence="9"/>
<dbReference type="Gene3D" id="3.40.640.10">
    <property type="entry name" value="Type I PLP-dependent aspartate aminotransferase-like (Major domain)"/>
    <property type="match status" value="1"/>
</dbReference>
<dbReference type="HAMAP" id="MF_01023">
    <property type="entry name" value="HisC_aminotrans_2"/>
    <property type="match status" value="1"/>
</dbReference>
<gene>
    <name evidence="9" type="primary">hisC</name>
    <name evidence="11" type="ordered locus">Mesil_2619</name>
</gene>
<dbReference type="KEGG" id="msv:Mesil_2619"/>
<comment type="pathway">
    <text evidence="9">Amino-acid biosynthesis; L-histidine biosynthesis; L-histidine from 5-phospho-alpha-D-ribose 1-diphosphate: step 7/9.</text>
</comment>
<dbReference type="GO" id="GO:0000105">
    <property type="term" value="P:L-histidine biosynthetic process"/>
    <property type="evidence" value="ECO:0007669"/>
    <property type="project" value="UniProtKB-UniRule"/>
</dbReference>
<dbReference type="OrthoDB" id="9813612at2"/>
<comment type="similarity">
    <text evidence="2 9">Belongs to the class-II pyridoxal-phosphate-dependent aminotransferase family. Histidinol-phosphate aminotransferase subfamily.</text>
</comment>
<keyword evidence="5 9" id="KW-0028">Amino-acid biosynthesis</keyword>
<dbReference type="EMBL" id="CP002042">
    <property type="protein sequence ID" value="ADH64468.1"/>
    <property type="molecule type" value="Genomic_DNA"/>
</dbReference>
<keyword evidence="8 9" id="KW-0368">Histidine biosynthesis</keyword>
<dbReference type="GO" id="GO:0030170">
    <property type="term" value="F:pyridoxal phosphate binding"/>
    <property type="evidence" value="ECO:0007669"/>
    <property type="project" value="InterPro"/>
</dbReference>
<evidence type="ECO:0000259" key="10">
    <source>
        <dbReference type="Pfam" id="PF00155"/>
    </source>
</evidence>
<evidence type="ECO:0000256" key="5">
    <source>
        <dbReference type="ARBA" id="ARBA00022605"/>
    </source>
</evidence>
<dbReference type="Proteomes" id="UP000001916">
    <property type="component" value="Chromosome"/>
</dbReference>
<dbReference type="AlphaFoldDB" id="D7BBK6"/>
<evidence type="ECO:0000313" key="12">
    <source>
        <dbReference type="Proteomes" id="UP000001916"/>
    </source>
</evidence>
<proteinExistence type="inferred from homology"/>
<dbReference type="InterPro" id="IPR015422">
    <property type="entry name" value="PyrdxlP-dep_Trfase_small"/>
</dbReference>
<evidence type="ECO:0000256" key="7">
    <source>
        <dbReference type="ARBA" id="ARBA00022898"/>
    </source>
</evidence>
<comment type="cofactor">
    <cofactor evidence="1 9">
        <name>pyridoxal 5'-phosphate</name>
        <dbReference type="ChEBI" id="CHEBI:597326"/>
    </cofactor>
</comment>
<dbReference type="HOGENOM" id="CLU_017584_3_1_0"/>
<protein>
    <recommendedName>
        <fullName evidence="9">Histidinol-phosphate aminotransferase</fullName>
        <ecNumber evidence="9">2.6.1.9</ecNumber>
    </recommendedName>
    <alternativeName>
        <fullName evidence="9">Imidazole acetol-phosphate transaminase</fullName>
    </alternativeName>
</protein>
<comment type="catalytic activity">
    <reaction evidence="9">
        <text>L-histidinol phosphate + 2-oxoglutarate = 3-(imidazol-4-yl)-2-oxopropyl phosphate + L-glutamate</text>
        <dbReference type="Rhea" id="RHEA:23744"/>
        <dbReference type="ChEBI" id="CHEBI:16810"/>
        <dbReference type="ChEBI" id="CHEBI:29985"/>
        <dbReference type="ChEBI" id="CHEBI:57766"/>
        <dbReference type="ChEBI" id="CHEBI:57980"/>
        <dbReference type="EC" id="2.6.1.9"/>
    </reaction>
</comment>
<evidence type="ECO:0000313" key="11">
    <source>
        <dbReference type="EMBL" id="ADH64468.1"/>
    </source>
</evidence>
<dbReference type="InterPro" id="IPR005861">
    <property type="entry name" value="HisP_aminotrans"/>
</dbReference>
<dbReference type="Pfam" id="PF00155">
    <property type="entry name" value="Aminotran_1_2"/>
    <property type="match status" value="1"/>
</dbReference>
<evidence type="ECO:0000256" key="3">
    <source>
        <dbReference type="ARBA" id="ARBA00011738"/>
    </source>
</evidence>
<keyword evidence="6 9" id="KW-0808">Transferase</keyword>
<dbReference type="PROSITE" id="PS00599">
    <property type="entry name" value="AA_TRANSFER_CLASS_2"/>
    <property type="match status" value="1"/>
</dbReference>
<keyword evidence="4 9" id="KW-0032">Aminotransferase</keyword>
<dbReference type="InterPro" id="IPR015424">
    <property type="entry name" value="PyrdxlP-dep_Trfase"/>
</dbReference>
<dbReference type="SUPFAM" id="SSF53383">
    <property type="entry name" value="PLP-dependent transferases"/>
    <property type="match status" value="1"/>
</dbReference>
<organism evidence="11 12">
    <name type="scientific">Allomeiothermus silvanus (strain ATCC 700542 / DSM 9946 / NBRC 106475 / NCIMB 13440 / VI-R2)</name>
    <name type="common">Thermus silvanus</name>
    <dbReference type="NCBI Taxonomy" id="526227"/>
    <lineage>
        <taxon>Bacteria</taxon>
        <taxon>Thermotogati</taxon>
        <taxon>Deinococcota</taxon>
        <taxon>Deinococci</taxon>
        <taxon>Thermales</taxon>
        <taxon>Thermaceae</taxon>
        <taxon>Allomeiothermus</taxon>
    </lineage>
</organism>
<keyword evidence="7 9" id="KW-0663">Pyridoxal phosphate</keyword>
<sequence length="352" mass="39029">MNGFKPHLLSLPHYPYRKVEAPIKLDQNESAHDLPPHLKERALERLAALPWNRYPSLHAEEVREALARHTGWAPEGVVVSPGSNLLIQSLAQAATRVLDTAPTFPHYAISAKLAGTPYRAIPLQAGFRLPLAELLEAMSGEPGVFFLPNPHAPTGTLFPEAEIRALTERAGETGWLLVIDEAYQQFSGLDFRDLAQQHPHLALLRTFSKAWGLGGIRAGYLLASPTVAGVIQNLLPPFGLPAHTAAILLTVLEDSSYIQERVREVQAERERLYRALRQHPTWQVYPSHTNFLLVRTPDAAQAYRSLLERGILVRRQDHYPGLEGCVRISVGTPSENDRLLQAVFEIAGVGYA</sequence>